<proteinExistence type="inferred from homology"/>
<sequence>MIADLAWWVFKTSFGLISLASIWVRASMHSGPPWAKDTEQEKKALGEAQDARWSLIREPIAGFRHAFYRTRKGARLHYVVNRGVEEKSEGRNVAIFIHGFPDSYLLWRSVLEDPELRDYVLVAVDLPGYGGSDGLSSYDATSVLEALTDFIIGMRSAFLNQDYKLVMVMHDWGSLIGARLASEAKGLADHWVVTSGLVPHATVANVRSQSSLAMQMLRTWTRQPLNTVLLRNAIRALDPVKSQFSCSFYIFCFNLPPPFNIFFATFGNYWFLRILHSLGKGKAQKPDAGELAEAMAMSAGPAMAQITKNTGNGHDGLRYGEAVRKRVADRGMAEKIRIYREGLFVGTWDKSLQTTADLYNLPGSSVMVSTTAPQGAFKAPATIIMGKDDLAFDRRLALGGVRDYLPKGSHVLVIEGAGHWLPIEETGRLVLQKTVRWALGDGTGKSAPFADMSNVQIVEEL</sequence>
<evidence type="ECO:0000256" key="2">
    <source>
        <dbReference type="ARBA" id="ARBA00038334"/>
    </source>
</evidence>
<evidence type="ECO:0000313" key="5">
    <source>
        <dbReference type="Proteomes" id="UP000799771"/>
    </source>
</evidence>
<dbReference type="PANTHER" id="PTHR43329">
    <property type="entry name" value="EPOXIDE HYDROLASE"/>
    <property type="match status" value="1"/>
</dbReference>
<dbReference type="InterPro" id="IPR000639">
    <property type="entry name" value="Epox_hydrolase-like"/>
</dbReference>
<keyword evidence="5" id="KW-1185">Reference proteome</keyword>
<dbReference type="GeneID" id="54413939"/>
<accession>A0A6A6A2N6</accession>
<evidence type="ECO:0000259" key="3">
    <source>
        <dbReference type="Pfam" id="PF12697"/>
    </source>
</evidence>
<dbReference type="GO" id="GO:0016787">
    <property type="term" value="F:hydrolase activity"/>
    <property type="evidence" value="ECO:0007669"/>
    <property type="project" value="UniProtKB-KW"/>
</dbReference>
<protein>
    <submittedName>
        <fullName evidence="4">Alpha/beta-hydrolase</fullName>
    </submittedName>
</protein>
<dbReference type="OrthoDB" id="6431331at2759"/>
<gene>
    <name evidence="4" type="ORF">P153DRAFT_94230</name>
</gene>
<dbReference type="Gene3D" id="3.40.50.1820">
    <property type="entry name" value="alpha/beta hydrolase"/>
    <property type="match status" value="1"/>
</dbReference>
<dbReference type="EMBL" id="ML977515">
    <property type="protein sequence ID" value="KAF2125806.1"/>
    <property type="molecule type" value="Genomic_DNA"/>
</dbReference>
<dbReference type="InterPro" id="IPR000073">
    <property type="entry name" value="AB_hydrolase_1"/>
</dbReference>
<dbReference type="InterPro" id="IPR029058">
    <property type="entry name" value="AB_hydrolase_fold"/>
</dbReference>
<dbReference type="PRINTS" id="PR00412">
    <property type="entry name" value="EPOXHYDRLASE"/>
</dbReference>
<dbReference type="Proteomes" id="UP000799771">
    <property type="component" value="Unassembled WGS sequence"/>
</dbReference>
<organism evidence="4 5">
    <name type="scientific">Dothidotthia symphoricarpi CBS 119687</name>
    <dbReference type="NCBI Taxonomy" id="1392245"/>
    <lineage>
        <taxon>Eukaryota</taxon>
        <taxon>Fungi</taxon>
        <taxon>Dikarya</taxon>
        <taxon>Ascomycota</taxon>
        <taxon>Pezizomycotina</taxon>
        <taxon>Dothideomycetes</taxon>
        <taxon>Pleosporomycetidae</taxon>
        <taxon>Pleosporales</taxon>
        <taxon>Dothidotthiaceae</taxon>
        <taxon>Dothidotthia</taxon>
    </lineage>
</organism>
<name>A0A6A6A2N6_9PLEO</name>
<dbReference type="SUPFAM" id="SSF53474">
    <property type="entry name" value="alpha/beta-Hydrolases"/>
    <property type="match status" value="1"/>
</dbReference>
<evidence type="ECO:0000256" key="1">
    <source>
        <dbReference type="ARBA" id="ARBA00022801"/>
    </source>
</evidence>
<dbReference type="Pfam" id="PF12697">
    <property type="entry name" value="Abhydrolase_6"/>
    <property type="match status" value="1"/>
</dbReference>
<dbReference type="RefSeq" id="XP_033520198.1">
    <property type="nucleotide sequence ID" value="XM_033673507.1"/>
</dbReference>
<evidence type="ECO:0000313" key="4">
    <source>
        <dbReference type="EMBL" id="KAF2125806.1"/>
    </source>
</evidence>
<keyword evidence="1 4" id="KW-0378">Hydrolase</keyword>
<reference evidence="4" key="1">
    <citation type="journal article" date="2020" name="Stud. Mycol.">
        <title>101 Dothideomycetes genomes: a test case for predicting lifestyles and emergence of pathogens.</title>
        <authorList>
            <person name="Haridas S."/>
            <person name="Albert R."/>
            <person name="Binder M."/>
            <person name="Bloem J."/>
            <person name="Labutti K."/>
            <person name="Salamov A."/>
            <person name="Andreopoulos B."/>
            <person name="Baker S."/>
            <person name="Barry K."/>
            <person name="Bills G."/>
            <person name="Bluhm B."/>
            <person name="Cannon C."/>
            <person name="Castanera R."/>
            <person name="Culley D."/>
            <person name="Daum C."/>
            <person name="Ezra D."/>
            <person name="Gonzalez J."/>
            <person name="Henrissat B."/>
            <person name="Kuo A."/>
            <person name="Liang C."/>
            <person name="Lipzen A."/>
            <person name="Lutzoni F."/>
            <person name="Magnuson J."/>
            <person name="Mondo S."/>
            <person name="Nolan M."/>
            <person name="Ohm R."/>
            <person name="Pangilinan J."/>
            <person name="Park H.-J."/>
            <person name="Ramirez L."/>
            <person name="Alfaro M."/>
            <person name="Sun H."/>
            <person name="Tritt A."/>
            <person name="Yoshinaga Y."/>
            <person name="Zwiers L.-H."/>
            <person name="Turgeon B."/>
            <person name="Goodwin S."/>
            <person name="Spatafora J."/>
            <person name="Crous P."/>
            <person name="Grigoriev I."/>
        </authorList>
    </citation>
    <scope>NUCLEOTIDE SEQUENCE</scope>
    <source>
        <strain evidence="4">CBS 119687</strain>
    </source>
</reference>
<comment type="similarity">
    <text evidence="2">Belongs to the AB hydrolase superfamily. Epoxide hydrolase family.</text>
</comment>
<dbReference type="AlphaFoldDB" id="A0A6A6A2N6"/>
<feature type="domain" description="AB hydrolase-1" evidence="3">
    <location>
        <begin position="95"/>
        <end position="425"/>
    </location>
</feature>